<dbReference type="Proteomes" id="UP001164459">
    <property type="component" value="Chromosome"/>
</dbReference>
<protein>
    <recommendedName>
        <fullName evidence="2">histidine kinase</fullName>
        <ecNumber evidence="2">2.7.13.3</ecNumber>
    </recommendedName>
</protein>
<dbReference type="InterPro" id="IPR013767">
    <property type="entry name" value="PAS_fold"/>
</dbReference>
<keyword evidence="10" id="KW-1185">Reference proteome</keyword>
<evidence type="ECO:0000313" key="10">
    <source>
        <dbReference type="Proteomes" id="UP001164459"/>
    </source>
</evidence>
<dbReference type="SMART" id="SM00065">
    <property type="entry name" value="GAF"/>
    <property type="match status" value="1"/>
</dbReference>
<evidence type="ECO:0000259" key="8">
    <source>
        <dbReference type="PROSITE" id="PS50113"/>
    </source>
</evidence>
<evidence type="ECO:0000256" key="1">
    <source>
        <dbReference type="ARBA" id="ARBA00000085"/>
    </source>
</evidence>
<dbReference type="Gene3D" id="3.30.565.10">
    <property type="entry name" value="Histidine kinase-like ATPase, C-terminal domain"/>
    <property type="match status" value="1"/>
</dbReference>
<dbReference type="SMART" id="SM00086">
    <property type="entry name" value="PAC"/>
    <property type="match status" value="2"/>
</dbReference>
<comment type="catalytic activity">
    <reaction evidence="1">
        <text>ATP + protein L-histidine = ADP + protein N-phospho-L-histidine.</text>
        <dbReference type="EC" id="2.7.13.3"/>
    </reaction>
</comment>
<dbReference type="CDD" id="cd00082">
    <property type="entry name" value="HisKA"/>
    <property type="match status" value="1"/>
</dbReference>
<dbReference type="SMART" id="SM00387">
    <property type="entry name" value="HATPase_c"/>
    <property type="match status" value="1"/>
</dbReference>
<gene>
    <name evidence="9" type="ORF">O0S08_35850</name>
</gene>
<dbReference type="InterPro" id="IPR052162">
    <property type="entry name" value="Sensor_kinase/Photoreceptor"/>
</dbReference>
<keyword evidence="3" id="KW-0597">Phosphoprotein</keyword>
<sequence>MSALHSPEPPFSVFTELERVSPFLFSLLENSPDYVTMISPEGIIHFTNRTHPRIGMIGLIGDSVFSYLLPEAHEVARACFRRVVETGEPGYFEARARVSGELRRYETRVGPVQSCGRVVALTLIASDVTDRVEMEQRLREQRDTLEFAAAATGLGLWHLDMRTHQLTWDEEMVRIHGRGEAPADFKRACEWIHPDDRARVDASVHASLTSGSFKDLEYRILHPDGRVVWVLARGKAVRGDDGEVTRLLGGVLDISERKRSEEALRASEERYRTSIGALEEGIVLQSRDGTILTCNASAERLLGLTQDQMVGRTSLDSRWRAIHEDGSPFPGDTHPATATLASGEPQSAVIMGVHKPDGQLTWISINSRPLFLAGPQRPDAVVTSFFDITARKHAEAENERLLQVERAARRRAVLLSETSKLLASSLDVIASLEEVVRHVAPAAADLAIVELLDDHGKFGPSHPVAVAADDAELAAGYHELSRRLGQAHGRGELLALVRHGEVRSTVVRLDGAPPVLPGVPKHEPLAERLRYRSTVLVPLTARHERLGVLVLAARTRAFDADDLALAEELALRIAQSLDVARLYGEMQTALHKRDEFIAVASHELRTPLTPLMLQLGRLEHLCHGRAPLTTAVAAPKVHTIVRQTERLHRLIEELLDVSQITSGRIHLEPEPLDLVALIRETLDGFAERLARARCPVQLDMPARAVGRWDRSRLEQIVSNLLANAMKYGAGKPIDISLATTPDCVQLSVRDRGIGISLKDQARVFQRFERAVSERHYGGFGLGLWVTRHVAEAMGGSVSVESTPAVGSTFRVHLPRHRPAPGHARPTPPAQ</sequence>
<dbReference type="SUPFAM" id="SSF47384">
    <property type="entry name" value="Homodimeric domain of signal transducing histidine kinase"/>
    <property type="match status" value="1"/>
</dbReference>
<dbReference type="PRINTS" id="PR00344">
    <property type="entry name" value="BCTRLSENSOR"/>
</dbReference>
<dbReference type="InterPro" id="IPR000014">
    <property type="entry name" value="PAS"/>
</dbReference>
<dbReference type="Gene3D" id="3.30.450.20">
    <property type="entry name" value="PAS domain"/>
    <property type="match status" value="3"/>
</dbReference>
<dbReference type="PROSITE" id="PS50109">
    <property type="entry name" value="HIS_KIN"/>
    <property type="match status" value="1"/>
</dbReference>
<evidence type="ECO:0000256" key="4">
    <source>
        <dbReference type="ARBA" id="ARBA00022679"/>
    </source>
</evidence>
<dbReference type="InterPro" id="IPR013656">
    <property type="entry name" value="PAS_4"/>
</dbReference>
<reference evidence="9" key="1">
    <citation type="submission" date="2022-11" db="EMBL/GenBank/DDBJ databases">
        <title>Minimal conservation of predation-associated metabolite biosynthetic gene clusters underscores biosynthetic potential of Myxococcota including descriptions for ten novel species: Archangium lansinium sp. nov., Myxococcus landrumus sp. nov., Nannocystis bai.</title>
        <authorList>
            <person name="Ahearne A."/>
            <person name="Stevens C."/>
            <person name="Dowd S."/>
        </authorList>
    </citation>
    <scope>NUCLEOTIDE SEQUENCE</scope>
    <source>
        <strain evidence="9">Fl3</strain>
    </source>
</reference>
<dbReference type="InterPro" id="IPR003594">
    <property type="entry name" value="HATPase_dom"/>
</dbReference>
<dbReference type="Gene3D" id="3.30.450.40">
    <property type="match status" value="1"/>
</dbReference>
<feature type="domain" description="PAC" evidence="8">
    <location>
        <begin position="214"/>
        <end position="266"/>
    </location>
</feature>
<dbReference type="Pfam" id="PF13185">
    <property type="entry name" value="GAF_2"/>
    <property type="match status" value="1"/>
</dbReference>
<dbReference type="SUPFAM" id="SSF55785">
    <property type="entry name" value="PYP-like sensor domain (PAS domain)"/>
    <property type="match status" value="3"/>
</dbReference>
<feature type="domain" description="PAS" evidence="7">
    <location>
        <begin position="267"/>
        <end position="315"/>
    </location>
</feature>
<dbReference type="PANTHER" id="PTHR43304">
    <property type="entry name" value="PHYTOCHROME-LIKE PROTEIN CPH1"/>
    <property type="match status" value="1"/>
</dbReference>
<dbReference type="PANTHER" id="PTHR43304:SF1">
    <property type="entry name" value="PAC DOMAIN-CONTAINING PROTEIN"/>
    <property type="match status" value="1"/>
</dbReference>
<dbReference type="SUPFAM" id="SSF55874">
    <property type="entry name" value="ATPase domain of HSP90 chaperone/DNA topoisomerase II/histidine kinase"/>
    <property type="match status" value="1"/>
</dbReference>
<evidence type="ECO:0000259" key="7">
    <source>
        <dbReference type="PROSITE" id="PS50112"/>
    </source>
</evidence>
<dbReference type="InterPro" id="IPR005467">
    <property type="entry name" value="His_kinase_dom"/>
</dbReference>
<dbReference type="PROSITE" id="PS50113">
    <property type="entry name" value="PAC"/>
    <property type="match status" value="1"/>
</dbReference>
<evidence type="ECO:0000256" key="5">
    <source>
        <dbReference type="ARBA" id="ARBA00022777"/>
    </source>
</evidence>
<dbReference type="InterPro" id="IPR029016">
    <property type="entry name" value="GAF-like_dom_sf"/>
</dbReference>
<dbReference type="CDD" id="cd00130">
    <property type="entry name" value="PAS"/>
    <property type="match status" value="2"/>
</dbReference>
<dbReference type="SUPFAM" id="SSF55781">
    <property type="entry name" value="GAF domain-like"/>
    <property type="match status" value="1"/>
</dbReference>
<dbReference type="Pfam" id="PF02518">
    <property type="entry name" value="HATPase_c"/>
    <property type="match status" value="1"/>
</dbReference>
<dbReference type="Gene3D" id="2.10.70.100">
    <property type="match status" value="1"/>
</dbReference>
<dbReference type="InterPro" id="IPR001610">
    <property type="entry name" value="PAC"/>
</dbReference>
<dbReference type="EMBL" id="CP114040">
    <property type="protein sequence ID" value="WAS91586.1"/>
    <property type="molecule type" value="Genomic_DNA"/>
</dbReference>
<dbReference type="InterPro" id="IPR036890">
    <property type="entry name" value="HATPase_C_sf"/>
</dbReference>
<dbReference type="InterPro" id="IPR003661">
    <property type="entry name" value="HisK_dim/P_dom"/>
</dbReference>
<evidence type="ECO:0000259" key="6">
    <source>
        <dbReference type="PROSITE" id="PS50109"/>
    </source>
</evidence>
<dbReference type="InterPro" id="IPR036097">
    <property type="entry name" value="HisK_dim/P_sf"/>
</dbReference>
<name>A0ABY7GX76_9BACT</name>
<feature type="domain" description="Histidine kinase" evidence="6">
    <location>
        <begin position="599"/>
        <end position="817"/>
    </location>
</feature>
<accession>A0ABY7GX76</accession>
<proteinExistence type="predicted"/>
<keyword evidence="4" id="KW-0808">Transferase</keyword>
<dbReference type="SMART" id="SM00388">
    <property type="entry name" value="HisKA"/>
    <property type="match status" value="1"/>
</dbReference>
<dbReference type="InterPro" id="IPR013655">
    <property type="entry name" value="PAS_fold_3"/>
</dbReference>
<dbReference type="InterPro" id="IPR004358">
    <property type="entry name" value="Sig_transdc_His_kin-like_C"/>
</dbReference>
<dbReference type="SMART" id="SM00091">
    <property type="entry name" value="PAS"/>
    <property type="match status" value="3"/>
</dbReference>
<evidence type="ECO:0000256" key="2">
    <source>
        <dbReference type="ARBA" id="ARBA00012438"/>
    </source>
</evidence>
<dbReference type="InterPro" id="IPR035965">
    <property type="entry name" value="PAS-like_dom_sf"/>
</dbReference>
<dbReference type="Pfam" id="PF00512">
    <property type="entry name" value="HisKA"/>
    <property type="match status" value="1"/>
</dbReference>
<dbReference type="InterPro" id="IPR003018">
    <property type="entry name" value="GAF"/>
</dbReference>
<dbReference type="Pfam" id="PF08448">
    <property type="entry name" value="PAS_4"/>
    <property type="match status" value="1"/>
</dbReference>
<evidence type="ECO:0000313" key="9">
    <source>
        <dbReference type="EMBL" id="WAS91586.1"/>
    </source>
</evidence>
<dbReference type="Pfam" id="PF08447">
    <property type="entry name" value="PAS_3"/>
    <property type="match status" value="1"/>
</dbReference>
<organism evidence="9 10">
    <name type="scientific">Nannocystis punicea</name>
    <dbReference type="NCBI Taxonomy" id="2995304"/>
    <lineage>
        <taxon>Bacteria</taxon>
        <taxon>Pseudomonadati</taxon>
        <taxon>Myxococcota</taxon>
        <taxon>Polyangia</taxon>
        <taxon>Nannocystales</taxon>
        <taxon>Nannocystaceae</taxon>
        <taxon>Nannocystis</taxon>
    </lineage>
</organism>
<dbReference type="Gene3D" id="1.10.287.130">
    <property type="match status" value="1"/>
</dbReference>
<dbReference type="EC" id="2.7.13.3" evidence="2"/>
<keyword evidence="5" id="KW-0418">Kinase</keyword>
<evidence type="ECO:0000256" key="3">
    <source>
        <dbReference type="ARBA" id="ARBA00022553"/>
    </source>
</evidence>
<dbReference type="RefSeq" id="WP_269033948.1">
    <property type="nucleotide sequence ID" value="NZ_CP114040.1"/>
</dbReference>
<dbReference type="PROSITE" id="PS50112">
    <property type="entry name" value="PAS"/>
    <property type="match status" value="1"/>
</dbReference>
<dbReference type="NCBIfam" id="TIGR00229">
    <property type="entry name" value="sensory_box"/>
    <property type="match status" value="3"/>
</dbReference>
<dbReference type="InterPro" id="IPR000700">
    <property type="entry name" value="PAS-assoc_C"/>
</dbReference>
<dbReference type="Pfam" id="PF00989">
    <property type="entry name" value="PAS"/>
    <property type="match status" value="1"/>
</dbReference>